<protein>
    <submittedName>
        <fullName evidence="1">Uncharacterized protein</fullName>
    </submittedName>
</protein>
<dbReference type="AlphaFoldDB" id="A0A9X7Z6D6"/>
<evidence type="ECO:0000313" key="1">
    <source>
        <dbReference type="EMBL" id="QSO47252.1"/>
    </source>
</evidence>
<gene>
    <name evidence="1" type="ORF">JZ786_23130</name>
</gene>
<dbReference type="EMBL" id="CP071182">
    <property type="protein sequence ID" value="QSO47252.1"/>
    <property type="molecule type" value="Genomic_DNA"/>
</dbReference>
<dbReference type="RefSeq" id="WP_206656609.1">
    <property type="nucleotide sequence ID" value="NZ_CP071182.1"/>
</dbReference>
<dbReference type="KEGG" id="afx:JZ786_23130"/>
<proteinExistence type="predicted"/>
<reference evidence="1 2" key="1">
    <citation type="submission" date="2021-02" db="EMBL/GenBank/DDBJ databases">
        <title>Alicyclobacillus curvatus sp. nov. and Alicyclobacillus mengziensis sp. nov., two acidophilic bacteria isolated from acid mine drainage.</title>
        <authorList>
            <person name="Huang Y."/>
        </authorList>
    </citation>
    <scope>NUCLEOTIDE SEQUENCE [LARGE SCALE GENOMIC DNA]</scope>
    <source>
        <strain evidence="1 2">S30H14</strain>
    </source>
</reference>
<sequence>MIPRLFIPSFTRSLLSQKAQNNKFKIIDMNAKETPASQVVTVPIPYSVSEKELDREFKLATNGRASLKIREFLLDSYTVEIHLSAGVDLGVIRETLANAEMAKVTQ</sequence>
<keyword evidence="2" id="KW-1185">Reference proteome</keyword>
<name>A0A9X7Z6D6_9BACL</name>
<organism evidence="1 2">
    <name type="scientific">Alicyclobacillus mengziensis</name>
    <dbReference type="NCBI Taxonomy" id="2931921"/>
    <lineage>
        <taxon>Bacteria</taxon>
        <taxon>Bacillati</taxon>
        <taxon>Bacillota</taxon>
        <taxon>Bacilli</taxon>
        <taxon>Bacillales</taxon>
        <taxon>Alicyclobacillaceae</taxon>
        <taxon>Alicyclobacillus</taxon>
    </lineage>
</organism>
<accession>A0A9X7Z6D6</accession>
<evidence type="ECO:0000313" key="2">
    <source>
        <dbReference type="Proteomes" id="UP000663505"/>
    </source>
</evidence>
<dbReference type="Proteomes" id="UP000663505">
    <property type="component" value="Chromosome"/>
</dbReference>